<accession>A0ABN9TUS0</accession>
<reference evidence="2" key="1">
    <citation type="submission" date="2023-10" db="EMBL/GenBank/DDBJ databases">
        <authorList>
            <person name="Chen Y."/>
            <person name="Shah S."/>
            <person name="Dougan E. K."/>
            <person name="Thang M."/>
            <person name="Chan C."/>
        </authorList>
    </citation>
    <scope>NUCLEOTIDE SEQUENCE [LARGE SCALE GENOMIC DNA]</scope>
</reference>
<evidence type="ECO:0000313" key="3">
    <source>
        <dbReference type="Proteomes" id="UP001189429"/>
    </source>
</evidence>
<evidence type="ECO:0000313" key="2">
    <source>
        <dbReference type="EMBL" id="CAK0850007.1"/>
    </source>
</evidence>
<proteinExistence type="predicted"/>
<feature type="compositionally biased region" description="Low complexity" evidence="1">
    <location>
        <begin position="80"/>
        <end position="91"/>
    </location>
</feature>
<organism evidence="2 3">
    <name type="scientific">Prorocentrum cordatum</name>
    <dbReference type="NCBI Taxonomy" id="2364126"/>
    <lineage>
        <taxon>Eukaryota</taxon>
        <taxon>Sar</taxon>
        <taxon>Alveolata</taxon>
        <taxon>Dinophyceae</taxon>
        <taxon>Prorocentrales</taxon>
        <taxon>Prorocentraceae</taxon>
        <taxon>Prorocentrum</taxon>
    </lineage>
</organism>
<protein>
    <submittedName>
        <fullName evidence="2">Uncharacterized protein</fullName>
    </submittedName>
</protein>
<keyword evidence="3" id="KW-1185">Reference proteome</keyword>
<evidence type="ECO:0000256" key="1">
    <source>
        <dbReference type="SAM" id="MobiDB-lite"/>
    </source>
</evidence>
<feature type="region of interest" description="Disordered" evidence="1">
    <location>
        <begin position="1"/>
        <end position="46"/>
    </location>
</feature>
<gene>
    <name evidence="2" type="ORF">PCOR1329_LOCUS42557</name>
</gene>
<dbReference type="EMBL" id="CAUYUJ010015113">
    <property type="protein sequence ID" value="CAK0850007.1"/>
    <property type="molecule type" value="Genomic_DNA"/>
</dbReference>
<feature type="region of interest" description="Disordered" evidence="1">
    <location>
        <begin position="58"/>
        <end position="105"/>
    </location>
</feature>
<sequence>MMTDTSCKISRRNAFAGTGSSSRVTTATSKRRKTSSMNQPGSMAATDWVVRAESGVALRRPTAPTDSARRLSGSRGTAGTAPTARPCLARPPARPRGGETGRGPAEGTCAGCCRGQMVEMATVRVLERFAMTPTDSRCPTMSYFTIRTVSKRVAVFEDWPTWRPRLL</sequence>
<comment type="caution">
    <text evidence="2">The sequence shown here is derived from an EMBL/GenBank/DDBJ whole genome shotgun (WGS) entry which is preliminary data.</text>
</comment>
<dbReference type="Proteomes" id="UP001189429">
    <property type="component" value="Unassembled WGS sequence"/>
</dbReference>
<name>A0ABN9TUS0_9DINO</name>